<accession>A0ABQ5YT85</accession>
<reference evidence="2" key="1">
    <citation type="journal article" date="2019" name="Int. J. Syst. Evol. Microbiol.">
        <title>The Global Catalogue of Microorganisms (GCM) 10K type strain sequencing project: providing services to taxonomists for standard genome sequencing and annotation.</title>
        <authorList>
            <consortium name="The Broad Institute Genomics Platform"/>
            <consortium name="The Broad Institute Genome Sequencing Center for Infectious Disease"/>
            <person name="Wu L."/>
            <person name="Ma J."/>
        </authorList>
    </citation>
    <scope>NUCLEOTIDE SEQUENCE [LARGE SCALE GENOMIC DNA]</scope>
    <source>
        <strain evidence="2">NBRC 105857</strain>
    </source>
</reference>
<dbReference type="Gene3D" id="3.40.50.150">
    <property type="entry name" value="Vaccinia Virus protein VP39"/>
    <property type="match status" value="1"/>
</dbReference>
<organism evidence="1 2">
    <name type="scientific">Limnobacter litoralis</name>
    <dbReference type="NCBI Taxonomy" id="481366"/>
    <lineage>
        <taxon>Bacteria</taxon>
        <taxon>Pseudomonadati</taxon>
        <taxon>Pseudomonadota</taxon>
        <taxon>Betaproteobacteria</taxon>
        <taxon>Burkholderiales</taxon>
        <taxon>Burkholderiaceae</taxon>
        <taxon>Limnobacter</taxon>
    </lineage>
</organism>
<gene>
    <name evidence="1" type="ORF">GCM10007875_28050</name>
</gene>
<comment type="caution">
    <text evidence="1">The sequence shown here is derived from an EMBL/GenBank/DDBJ whole genome shotgun (WGS) entry which is preliminary data.</text>
</comment>
<proteinExistence type="predicted"/>
<protein>
    <submittedName>
        <fullName evidence="1">Uncharacterized protein</fullName>
    </submittedName>
</protein>
<evidence type="ECO:0000313" key="1">
    <source>
        <dbReference type="EMBL" id="GLR27713.1"/>
    </source>
</evidence>
<name>A0ABQ5YT85_9BURK</name>
<dbReference type="Proteomes" id="UP001156664">
    <property type="component" value="Unassembled WGS sequence"/>
</dbReference>
<dbReference type="SUPFAM" id="SSF53335">
    <property type="entry name" value="S-adenosyl-L-methionine-dependent methyltransferases"/>
    <property type="match status" value="1"/>
</dbReference>
<dbReference type="EMBL" id="BSOJ01000038">
    <property type="protein sequence ID" value="GLR27713.1"/>
    <property type="molecule type" value="Genomic_DNA"/>
</dbReference>
<dbReference type="InterPro" id="IPR029063">
    <property type="entry name" value="SAM-dependent_MTases_sf"/>
</dbReference>
<evidence type="ECO:0000313" key="2">
    <source>
        <dbReference type="Proteomes" id="UP001156664"/>
    </source>
</evidence>
<keyword evidence="2" id="KW-1185">Reference proteome</keyword>
<sequence>MDAVDIRAPELSALPADVRFEEMDLEAEGPWPLAGRQYDVVVVTNYLHRPRFPDLLKLLKPSGALLVYETFMDGNARFGSPRSPAFLLNSAELPELVKPLNLVRFEQGIRSVESPAMIQRAMAISGIWSEIQSQAIPLNEKGNT</sequence>